<gene>
    <name evidence="6" type="ORF">OH818_14610</name>
</gene>
<evidence type="ECO:0000313" key="6">
    <source>
        <dbReference type="EMBL" id="WAP66898.1"/>
    </source>
</evidence>
<comment type="cofactor">
    <cofactor evidence="1">
        <name>Mg(2+)</name>
        <dbReference type="ChEBI" id="CHEBI:18420"/>
    </cofactor>
</comment>
<dbReference type="RefSeq" id="WP_268879340.1">
    <property type="nucleotide sequence ID" value="NZ_CP114029.1"/>
</dbReference>
<sequence>MRDLAAARSFLFVPATRPERIAKARASGADAVVVDLEDAVGPQDKDAARSTLADVLPPDAGILVRINAAGTKWHADDVALLDHPGIAGVMLAKAEHAADVESLHKPVIPLIETVRGLAEARTIAAARGVVRLAFGTIDFMADLGLPEDGQAMAIYRAELALASRLAAIAPPIDGVTVSIDDAELIAAETLRALAFGFGARLCIHPRQIEPVHAAMKPSEAEIEKARQIVEAADASDGGAIRLGGDMIDAPVVLRARAVLARA</sequence>
<dbReference type="Gene3D" id="3.20.20.60">
    <property type="entry name" value="Phosphoenolpyruvate-binding domains"/>
    <property type="match status" value="1"/>
</dbReference>
<name>A0ABY7BWM6_9HYPH</name>
<keyword evidence="6" id="KW-0456">Lyase</keyword>
<organism evidence="6 7">
    <name type="scientific">Jiella pelagia</name>
    <dbReference type="NCBI Taxonomy" id="2986949"/>
    <lineage>
        <taxon>Bacteria</taxon>
        <taxon>Pseudomonadati</taxon>
        <taxon>Pseudomonadota</taxon>
        <taxon>Alphaproteobacteria</taxon>
        <taxon>Hyphomicrobiales</taxon>
        <taxon>Aurantimonadaceae</taxon>
        <taxon>Jiella</taxon>
    </lineage>
</organism>
<keyword evidence="3" id="KW-0479">Metal-binding</keyword>
<dbReference type="InterPro" id="IPR011206">
    <property type="entry name" value="Citrate_lyase_beta/mcl1/mcl2"/>
</dbReference>
<evidence type="ECO:0000256" key="3">
    <source>
        <dbReference type="ARBA" id="ARBA00022723"/>
    </source>
</evidence>
<keyword evidence="7" id="KW-1185">Reference proteome</keyword>
<evidence type="ECO:0000256" key="4">
    <source>
        <dbReference type="ARBA" id="ARBA00022842"/>
    </source>
</evidence>
<evidence type="ECO:0000256" key="2">
    <source>
        <dbReference type="ARBA" id="ARBA00005568"/>
    </source>
</evidence>
<comment type="similarity">
    <text evidence="2">Belongs to the HpcH/HpaI aldolase family.</text>
</comment>
<dbReference type="Proteomes" id="UP001164020">
    <property type="component" value="Chromosome"/>
</dbReference>
<evidence type="ECO:0000259" key="5">
    <source>
        <dbReference type="Pfam" id="PF03328"/>
    </source>
</evidence>
<dbReference type="EMBL" id="CP114029">
    <property type="protein sequence ID" value="WAP66898.1"/>
    <property type="molecule type" value="Genomic_DNA"/>
</dbReference>
<evidence type="ECO:0000256" key="1">
    <source>
        <dbReference type="ARBA" id="ARBA00001946"/>
    </source>
</evidence>
<evidence type="ECO:0000313" key="7">
    <source>
        <dbReference type="Proteomes" id="UP001164020"/>
    </source>
</evidence>
<dbReference type="PIRSF" id="PIRSF015582">
    <property type="entry name" value="Cit_lyase_B"/>
    <property type="match status" value="1"/>
</dbReference>
<keyword evidence="4" id="KW-0460">Magnesium</keyword>
<dbReference type="InterPro" id="IPR005000">
    <property type="entry name" value="Aldolase/citrate-lyase_domain"/>
</dbReference>
<feature type="domain" description="HpcH/HpaI aldolase/citrate lyase" evidence="5">
    <location>
        <begin position="8"/>
        <end position="205"/>
    </location>
</feature>
<protein>
    <submittedName>
        <fullName evidence="6">CoA ester lyase</fullName>
    </submittedName>
</protein>
<dbReference type="SUPFAM" id="SSF51621">
    <property type="entry name" value="Phosphoenolpyruvate/pyruvate domain"/>
    <property type="match status" value="1"/>
</dbReference>
<reference evidence="6" key="1">
    <citation type="submission" date="2022-12" db="EMBL/GenBank/DDBJ databases">
        <title>Jiella pelagia sp. nov., isolated from phosphonate enriched culture of Northwest Pacific surface seawater.</title>
        <authorList>
            <person name="Shin D.Y."/>
            <person name="Hwang C.Y."/>
        </authorList>
    </citation>
    <scope>NUCLEOTIDE SEQUENCE</scope>
    <source>
        <strain evidence="6">HL-NP1</strain>
    </source>
</reference>
<dbReference type="InterPro" id="IPR015813">
    <property type="entry name" value="Pyrv/PenolPyrv_kinase-like_dom"/>
</dbReference>
<dbReference type="PANTHER" id="PTHR32308">
    <property type="entry name" value="LYASE BETA SUBUNIT, PUTATIVE (AFU_ORTHOLOGUE AFUA_4G13030)-RELATED"/>
    <property type="match status" value="1"/>
</dbReference>
<dbReference type="InterPro" id="IPR040442">
    <property type="entry name" value="Pyrv_kinase-like_dom_sf"/>
</dbReference>
<accession>A0ABY7BWM6</accession>
<dbReference type="GO" id="GO:0016829">
    <property type="term" value="F:lyase activity"/>
    <property type="evidence" value="ECO:0007669"/>
    <property type="project" value="UniProtKB-KW"/>
</dbReference>
<dbReference type="Pfam" id="PF03328">
    <property type="entry name" value="HpcH_HpaI"/>
    <property type="match status" value="1"/>
</dbReference>
<dbReference type="PANTHER" id="PTHR32308:SF10">
    <property type="entry name" value="CITRATE LYASE SUBUNIT BETA"/>
    <property type="match status" value="1"/>
</dbReference>
<proteinExistence type="inferred from homology"/>